<dbReference type="RefSeq" id="WP_214154487.1">
    <property type="nucleotide sequence ID" value="NZ_JAHBAY010000002.1"/>
</dbReference>
<evidence type="ECO:0000259" key="3">
    <source>
        <dbReference type="Pfam" id="PF23359"/>
    </source>
</evidence>
<evidence type="ECO:0000256" key="2">
    <source>
        <dbReference type="SAM" id="MobiDB-lite"/>
    </source>
</evidence>
<dbReference type="Gene3D" id="3.30.420.10">
    <property type="entry name" value="Ribonuclease H-like superfamily/Ribonuclease H"/>
    <property type="match status" value="1"/>
</dbReference>
<keyword evidence="1" id="KW-0238">DNA-binding</keyword>
<feature type="compositionally biased region" description="Low complexity" evidence="2">
    <location>
        <begin position="751"/>
        <end position="760"/>
    </location>
</feature>
<dbReference type="Proteomes" id="UP001197247">
    <property type="component" value="Unassembled WGS sequence"/>
</dbReference>
<feature type="compositionally biased region" description="Low complexity" evidence="2">
    <location>
        <begin position="517"/>
        <end position="532"/>
    </location>
</feature>
<feature type="region of interest" description="Disordered" evidence="2">
    <location>
        <begin position="596"/>
        <end position="762"/>
    </location>
</feature>
<protein>
    <submittedName>
        <fullName evidence="4">Lsr2 family protein</fullName>
    </submittedName>
</protein>
<dbReference type="SUPFAM" id="SSF158682">
    <property type="entry name" value="TerB-like"/>
    <property type="match status" value="1"/>
</dbReference>
<feature type="region of interest" description="Disordered" evidence="2">
    <location>
        <begin position="177"/>
        <end position="198"/>
    </location>
</feature>
<dbReference type="SUPFAM" id="SSF53098">
    <property type="entry name" value="Ribonuclease H-like"/>
    <property type="match status" value="1"/>
</dbReference>
<feature type="compositionally biased region" description="Low complexity" evidence="2">
    <location>
        <begin position="683"/>
        <end position="710"/>
    </location>
</feature>
<evidence type="ECO:0000313" key="4">
    <source>
        <dbReference type="EMBL" id="MBT0768182.1"/>
    </source>
</evidence>
<dbReference type="Gene3D" id="4.10.320.10">
    <property type="entry name" value="E3-binding domain"/>
    <property type="match status" value="1"/>
</dbReference>
<reference evidence="4 5" key="1">
    <citation type="submission" date="2021-05" db="EMBL/GenBank/DDBJ databases">
        <title>Kineosporia and Streptomyces sp. nov. two new marine actinobacteria isolated from Coral.</title>
        <authorList>
            <person name="Buangrab K."/>
            <person name="Sutthacheep M."/>
            <person name="Yeemin T."/>
            <person name="Harunari E."/>
            <person name="Igarashi Y."/>
            <person name="Kanchanasin P."/>
            <person name="Tanasupawat S."/>
            <person name="Phongsopitanun W."/>
        </authorList>
    </citation>
    <scope>NUCLEOTIDE SEQUENCE [LARGE SCALE GENOMIC DNA]</scope>
    <source>
        <strain evidence="4 5">J2-2</strain>
    </source>
</reference>
<comment type="caution">
    <text evidence="4">The sequence shown here is derived from an EMBL/GenBank/DDBJ whole genome shotgun (WGS) entry which is preliminary data.</text>
</comment>
<dbReference type="InterPro" id="IPR029024">
    <property type="entry name" value="TerB-like"/>
</dbReference>
<feature type="compositionally biased region" description="Acidic residues" evidence="2">
    <location>
        <begin position="608"/>
        <end position="619"/>
    </location>
</feature>
<feature type="domain" description="Lsr2 DNA-binding" evidence="3">
    <location>
        <begin position="757"/>
        <end position="791"/>
    </location>
</feature>
<sequence>MVAVGTSGSGTVRRRVTGIAIITTDLAGRVVEEWESTPGAAFAGVVPELNRRLAGAAIVAHNAEFDLAVLRAEYRRAGWQLPQVPALSVLEASVHLLPALERRRPADIGEALGVPGAGSGVGGAVGPGSPVGSGNSVGSVLGEARVLAGVLAVLLGPDATKASLVALPARAQTVTWPSAPTLTPRDDSPSGLHGGTPVPSGTALLERFSLIDALDEGAPAAALGYLEKLAEVFQDGTVTPQETTALAQVAAAEELTADDVARAAEAFVRALTHAALGEGALPAAEREGLLAVAGLLGVGERVVLKLVDAAESAARERARVGRTSLPGFWSLGEPLRVGDKVVFSGCDPDLRETLESRSRRLGVRVVGTVSPKTALLVSDGSVEGVRVARALEIGTRIVKPEEYALLLDHLQPVHGGEWAAPADGVVTVPETVPVVKPVVAEPVLAETVLAETVLTEPEAVKAVTPEAVMPEPVEVEVVTPDAVGPVSAEVVADETATPLPVPEPAVAETDSADSVDGAEASPAGPEAVSAVPEPEPEPEPDAVSELKVVPEPEAVAEAEVMPEPKVVPQLKGLPEPEAVPEPEVVAEAEAVPEPNVVPQLKGLPEPEAVPESEALFDEDSLARQDVAPEPAKPAPKKPRARRTTVKTETAPAPGAENADEVPQTKTTARRSKASTPGSEDGETQAAPRTRSRAASKTTASKTTAAQPKTASRATAGIPGDTQAPKSPVAKSPSAKGEVSKSAAPELVPQETPAKATPPKAAEVRAWARANGHEVSVRGALPKELVAAYLAATSGE</sequence>
<proteinExistence type="predicted"/>
<dbReference type="SUPFAM" id="SSF52113">
    <property type="entry name" value="BRCT domain"/>
    <property type="match status" value="1"/>
</dbReference>
<dbReference type="InterPro" id="IPR012337">
    <property type="entry name" value="RNaseH-like_sf"/>
</dbReference>
<evidence type="ECO:0000256" key="1">
    <source>
        <dbReference type="ARBA" id="ARBA00023125"/>
    </source>
</evidence>
<feature type="region of interest" description="Disordered" evidence="2">
    <location>
        <begin position="494"/>
        <end position="545"/>
    </location>
</feature>
<dbReference type="Gene3D" id="3.40.50.10190">
    <property type="entry name" value="BRCT domain"/>
    <property type="match status" value="1"/>
</dbReference>
<organism evidence="4 5">
    <name type="scientific">Kineosporia corallincola</name>
    <dbReference type="NCBI Taxonomy" id="2835133"/>
    <lineage>
        <taxon>Bacteria</taxon>
        <taxon>Bacillati</taxon>
        <taxon>Actinomycetota</taxon>
        <taxon>Actinomycetes</taxon>
        <taxon>Kineosporiales</taxon>
        <taxon>Kineosporiaceae</taxon>
        <taxon>Kineosporia</taxon>
    </lineage>
</organism>
<keyword evidence="5" id="KW-1185">Reference proteome</keyword>
<dbReference type="InterPro" id="IPR036420">
    <property type="entry name" value="BRCT_dom_sf"/>
</dbReference>
<dbReference type="InterPro" id="IPR036397">
    <property type="entry name" value="RNaseH_sf"/>
</dbReference>
<feature type="compositionally biased region" description="Basic residues" evidence="2">
    <location>
        <begin position="634"/>
        <end position="644"/>
    </location>
</feature>
<evidence type="ECO:0000313" key="5">
    <source>
        <dbReference type="Proteomes" id="UP001197247"/>
    </source>
</evidence>
<dbReference type="InterPro" id="IPR055370">
    <property type="entry name" value="Lsr2_DNA-bd"/>
</dbReference>
<dbReference type="CDD" id="cd00027">
    <property type="entry name" value="BRCT"/>
    <property type="match status" value="1"/>
</dbReference>
<dbReference type="InterPro" id="IPR036625">
    <property type="entry name" value="E3-bd_dom_sf"/>
</dbReference>
<name>A0ABS5TAU8_9ACTN</name>
<dbReference type="EMBL" id="JAHBAY010000002">
    <property type="protein sequence ID" value="MBT0768182.1"/>
    <property type="molecule type" value="Genomic_DNA"/>
</dbReference>
<accession>A0ABS5TAU8</accession>
<dbReference type="Pfam" id="PF23359">
    <property type="entry name" value="Lsr2_DNA-bd"/>
    <property type="match status" value="1"/>
</dbReference>
<gene>
    <name evidence="4" type="ORF">KIH74_04565</name>
</gene>